<keyword evidence="1" id="KW-0547">Nucleotide-binding</keyword>
<protein>
    <recommendedName>
        <fullName evidence="3">Protein kinase domain-containing protein</fullName>
    </recommendedName>
</protein>
<name>A0A2P6RR60_ROSCH</name>
<dbReference type="GO" id="GO:0005524">
    <property type="term" value="F:ATP binding"/>
    <property type="evidence" value="ECO:0007669"/>
    <property type="project" value="UniProtKB-KW"/>
</dbReference>
<evidence type="ECO:0000256" key="2">
    <source>
        <dbReference type="ARBA" id="ARBA00022840"/>
    </source>
</evidence>
<dbReference type="PANTHER" id="PTHR27005:SF468">
    <property type="entry name" value="OS01G0310500 PROTEIN"/>
    <property type="match status" value="1"/>
</dbReference>
<dbReference type="Gramene" id="PRQ48918">
    <property type="protein sequence ID" value="PRQ48918"/>
    <property type="gene ID" value="RchiOBHm_Chr2g0116101"/>
</dbReference>
<dbReference type="Proteomes" id="UP000238479">
    <property type="component" value="Chromosome 2"/>
</dbReference>
<sequence>MGTLLLRTLGYMDPGYLCTGQLTDKSDVYSFGVVLVEILTREKPISFDRPESQIIIASHFVSPIELKDGFFHVVDPVVLNVGNREQVRAVAELAKRCLHMNSAERPSMKEVAGELQRLSGMCPTVV</sequence>
<dbReference type="Gene3D" id="1.10.510.10">
    <property type="entry name" value="Transferase(Phosphotransferase) domain 1"/>
    <property type="match status" value="1"/>
</dbReference>
<dbReference type="OMA" id="KARPFME"/>
<reference evidence="4 5" key="1">
    <citation type="journal article" date="2018" name="Nat. Genet.">
        <title>The Rosa genome provides new insights in the design of modern roses.</title>
        <authorList>
            <person name="Bendahmane M."/>
        </authorList>
    </citation>
    <scope>NUCLEOTIDE SEQUENCE [LARGE SCALE GENOMIC DNA]</scope>
    <source>
        <strain evidence="5">cv. Old Blush</strain>
    </source>
</reference>
<evidence type="ECO:0000313" key="5">
    <source>
        <dbReference type="Proteomes" id="UP000238479"/>
    </source>
</evidence>
<dbReference type="PROSITE" id="PS50011">
    <property type="entry name" value="PROTEIN_KINASE_DOM"/>
    <property type="match status" value="1"/>
</dbReference>
<keyword evidence="2" id="KW-0067">ATP-binding</keyword>
<gene>
    <name evidence="4" type="ORF">RchiOBHm_Chr2g0116101</name>
</gene>
<dbReference type="InterPro" id="IPR011009">
    <property type="entry name" value="Kinase-like_dom_sf"/>
</dbReference>
<keyword evidence="5" id="KW-1185">Reference proteome</keyword>
<organism evidence="4 5">
    <name type="scientific">Rosa chinensis</name>
    <name type="common">China rose</name>
    <dbReference type="NCBI Taxonomy" id="74649"/>
    <lineage>
        <taxon>Eukaryota</taxon>
        <taxon>Viridiplantae</taxon>
        <taxon>Streptophyta</taxon>
        <taxon>Embryophyta</taxon>
        <taxon>Tracheophyta</taxon>
        <taxon>Spermatophyta</taxon>
        <taxon>Magnoliopsida</taxon>
        <taxon>eudicotyledons</taxon>
        <taxon>Gunneridae</taxon>
        <taxon>Pentapetalae</taxon>
        <taxon>rosids</taxon>
        <taxon>fabids</taxon>
        <taxon>Rosales</taxon>
        <taxon>Rosaceae</taxon>
        <taxon>Rosoideae</taxon>
        <taxon>Rosoideae incertae sedis</taxon>
        <taxon>Rosa</taxon>
    </lineage>
</organism>
<dbReference type="GO" id="GO:0005886">
    <property type="term" value="C:plasma membrane"/>
    <property type="evidence" value="ECO:0007669"/>
    <property type="project" value="TreeGrafter"/>
</dbReference>
<dbReference type="InterPro" id="IPR045274">
    <property type="entry name" value="WAK-like"/>
</dbReference>
<dbReference type="Pfam" id="PF00069">
    <property type="entry name" value="Pkinase"/>
    <property type="match status" value="1"/>
</dbReference>
<dbReference type="EMBL" id="PDCK01000040">
    <property type="protein sequence ID" value="PRQ48918.1"/>
    <property type="molecule type" value="Genomic_DNA"/>
</dbReference>
<comment type="caution">
    <text evidence="4">The sequence shown here is derived from an EMBL/GenBank/DDBJ whole genome shotgun (WGS) entry which is preliminary data.</text>
</comment>
<feature type="domain" description="Protein kinase" evidence="3">
    <location>
        <begin position="1"/>
        <end position="118"/>
    </location>
</feature>
<evidence type="ECO:0000259" key="3">
    <source>
        <dbReference type="PROSITE" id="PS50011"/>
    </source>
</evidence>
<dbReference type="InterPro" id="IPR000719">
    <property type="entry name" value="Prot_kinase_dom"/>
</dbReference>
<dbReference type="GO" id="GO:0004674">
    <property type="term" value="F:protein serine/threonine kinase activity"/>
    <property type="evidence" value="ECO:0007669"/>
    <property type="project" value="TreeGrafter"/>
</dbReference>
<dbReference type="AlphaFoldDB" id="A0A2P6RR60"/>
<keyword evidence="4" id="KW-0808">Transferase</keyword>
<evidence type="ECO:0000256" key="1">
    <source>
        <dbReference type="ARBA" id="ARBA00022741"/>
    </source>
</evidence>
<dbReference type="GO" id="GO:0007166">
    <property type="term" value="P:cell surface receptor signaling pathway"/>
    <property type="evidence" value="ECO:0007669"/>
    <property type="project" value="InterPro"/>
</dbReference>
<dbReference type="SUPFAM" id="SSF56112">
    <property type="entry name" value="Protein kinase-like (PK-like)"/>
    <property type="match status" value="1"/>
</dbReference>
<dbReference type="PANTHER" id="PTHR27005">
    <property type="entry name" value="WALL-ASSOCIATED RECEPTOR KINASE-LIKE 21"/>
    <property type="match status" value="1"/>
</dbReference>
<evidence type="ECO:0000313" key="4">
    <source>
        <dbReference type="EMBL" id="PRQ48918.1"/>
    </source>
</evidence>
<accession>A0A2P6RR60</accession>
<proteinExistence type="predicted"/>